<dbReference type="Proteomes" id="UP001165064">
    <property type="component" value="Unassembled WGS sequence"/>
</dbReference>
<name>A0ACB5T3D6_AMBMO</name>
<protein>
    <submittedName>
        <fullName evidence="1">Unnamed protein product</fullName>
    </submittedName>
</protein>
<evidence type="ECO:0000313" key="1">
    <source>
        <dbReference type="EMBL" id="GME80168.1"/>
    </source>
</evidence>
<evidence type="ECO:0000313" key="2">
    <source>
        <dbReference type="Proteomes" id="UP001165064"/>
    </source>
</evidence>
<reference evidence="1" key="1">
    <citation type="submission" date="2023-04" db="EMBL/GenBank/DDBJ databases">
        <title>Ambrosiozyma monospora NBRC 10751.</title>
        <authorList>
            <person name="Ichikawa N."/>
            <person name="Sato H."/>
            <person name="Tonouchi N."/>
        </authorList>
    </citation>
    <scope>NUCLEOTIDE SEQUENCE</scope>
    <source>
        <strain evidence="1">NBRC 10751</strain>
    </source>
</reference>
<organism evidence="1 2">
    <name type="scientific">Ambrosiozyma monospora</name>
    <name type="common">Yeast</name>
    <name type="synonym">Endomycopsis monosporus</name>
    <dbReference type="NCBI Taxonomy" id="43982"/>
    <lineage>
        <taxon>Eukaryota</taxon>
        <taxon>Fungi</taxon>
        <taxon>Dikarya</taxon>
        <taxon>Ascomycota</taxon>
        <taxon>Saccharomycotina</taxon>
        <taxon>Pichiomycetes</taxon>
        <taxon>Pichiales</taxon>
        <taxon>Pichiaceae</taxon>
        <taxon>Ambrosiozyma</taxon>
    </lineage>
</organism>
<keyword evidence="2" id="KW-1185">Reference proteome</keyword>
<dbReference type="EMBL" id="BSXS01002931">
    <property type="protein sequence ID" value="GME80168.1"/>
    <property type="molecule type" value="Genomic_DNA"/>
</dbReference>
<comment type="caution">
    <text evidence="1">The sequence shown here is derived from an EMBL/GenBank/DDBJ whole genome shotgun (WGS) entry which is preliminary data.</text>
</comment>
<accession>A0ACB5T3D6</accession>
<gene>
    <name evidence="1" type="ORF">Amon02_000431900</name>
</gene>
<proteinExistence type="predicted"/>
<sequence length="165" mass="18110">MNFLTSIATTALIMISGASAEKIQLDVRSEIDELSGAGVFGLHEGPTDYYLFAVYGKHNSTKLDFDNNTISVHGSEHTFYLGNSVGELDLTFLTGPLSGYSFSDDGLLQLNGTSDKFYACYNSTEDPTYYSDQAGYYQLFYDHIPRDTFCAKVELVKDDAPSTAA</sequence>